<dbReference type="PANTHER" id="PTHR36444:SF2">
    <property type="entry name" value="TRANSCRIPTIONAL REGULATOR PROTEIN YOBU-RELATED"/>
    <property type="match status" value="1"/>
</dbReference>
<evidence type="ECO:0000259" key="1">
    <source>
        <dbReference type="Pfam" id="PF14526"/>
    </source>
</evidence>
<organism evidence="2 3">
    <name type="scientific">Enterococcus ureasiticus</name>
    <dbReference type="NCBI Taxonomy" id="903984"/>
    <lineage>
        <taxon>Bacteria</taxon>
        <taxon>Bacillati</taxon>
        <taxon>Bacillota</taxon>
        <taxon>Bacilli</taxon>
        <taxon>Lactobacillales</taxon>
        <taxon>Enterococcaceae</taxon>
        <taxon>Enterococcus</taxon>
    </lineage>
</organism>
<gene>
    <name evidence="2" type="ORF">BCR21_10710</name>
</gene>
<reference evidence="3" key="1">
    <citation type="submission" date="2016-09" db="EMBL/GenBank/DDBJ databases">
        <authorList>
            <person name="Gulvik C.A."/>
        </authorList>
    </citation>
    <scope>NUCLEOTIDE SEQUENCE [LARGE SCALE GENOMIC DNA]</scope>
    <source>
        <strain evidence="3">DSM 23328</strain>
    </source>
</reference>
<comment type="caution">
    <text evidence="2">The sequence shown here is derived from an EMBL/GenBank/DDBJ whole genome shotgun (WGS) entry which is preliminary data.</text>
</comment>
<dbReference type="OrthoDB" id="3173400at2"/>
<name>A0A1E5GDG8_9ENTE</name>
<dbReference type="EMBL" id="MIJZ01000014">
    <property type="protein sequence ID" value="OEG10763.1"/>
    <property type="molecule type" value="Genomic_DNA"/>
</dbReference>
<proteinExistence type="predicted"/>
<dbReference type="Gene3D" id="3.20.80.10">
    <property type="entry name" value="Regulatory factor, effector binding domain"/>
    <property type="match status" value="1"/>
</dbReference>
<feature type="domain" description="Integron-associated effector binding protein" evidence="1">
    <location>
        <begin position="16"/>
        <end position="126"/>
    </location>
</feature>
<keyword evidence="3" id="KW-1185">Reference proteome</keyword>
<protein>
    <recommendedName>
        <fullName evidence="1">Integron-associated effector binding protein domain-containing protein</fullName>
    </recommendedName>
</protein>
<dbReference type="InterPro" id="IPR053182">
    <property type="entry name" value="YobU-like_regulator"/>
</dbReference>
<dbReference type="STRING" id="903984.BCR21_10710"/>
<dbReference type="InterPro" id="IPR029441">
    <property type="entry name" value="Cass2"/>
</dbReference>
<dbReference type="InterPro" id="IPR011256">
    <property type="entry name" value="Reg_factor_effector_dom_sf"/>
</dbReference>
<accession>A0A1E5GDG8</accession>
<dbReference type="Proteomes" id="UP000094068">
    <property type="component" value="Unassembled WGS sequence"/>
</dbReference>
<evidence type="ECO:0000313" key="2">
    <source>
        <dbReference type="EMBL" id="OEG10763.1"/>
    </source>
</evidence>
<dbReference type="PANTHER" id="PTHR36444">
    <property type="entry name" value="TRANSCRIPTIONAL REGULATOR PROTEIN YOBU-RELATED"/>
    <property type="match status" value="1"/>
</dbReference>
<sequence length="129" mass="14753">MTIQLTEKTIKGKKIRTNNHRLDEIIALWNKVPDMHLDGEFFAVYSNYESNFKGDYDLLVGSEQADFPEISVIHAGEYVEIPVAEASPKSVGETWQKIWEDGALEKKRTYLTDVEHYKADGTIVIYLSV</sequence>
<evidence type="ECO:0000313" key="3">
    <source>
        <dbReference type="Proteomes" id="UP000094068"/>
    </source>
</evidence>
<dbReference type="Pfam" id="PF14526">
    <property type="entry name" value="Cass2"/>
    <property type="match status" value="1"/>
</dbReference>
<dbReference type="RefSeq" id="WP_069646518.1">
    <property type="nucleotide sequence ID" value="NZ_MIJZ01000014.1"/>
</dbReference>
<dbReference type="AlphaFoldDB" id="A0A1E5GDG8"/>